<dbReference type="Proteomes" id="UP000238563">
    <property type="component" value="Unassembled WGS sequence"/>
</dbReference>
<reference evidence="1 2" key="1">
    <citation type="submission" date="2018-02" db="EMBL/GenBank/DDBJ databases">
        <title>The draft genome of Phyllobacterium myrsinacearum DSM5892.</title>
        <authorList>
            <person name="Li L."/>
            <person name="Liu L."/>
            <person name="Zhang X."/>
            <person name="Wang T."/>
        </authorList>
    </citation>
    <scope>NUCLEOTIDE SEQUENCE [LARGE SCALE GENOMIC DNA]</scope>
    <source>
        <strain evidence="1 2">DSM 5892</strain>
    </source>
</reference>
<name>A0A2S9JY65_9HYPH</name>
<accession>A0A2S9JY65</accession>
<organism evidence="1 2">
    <name type="scientific">Phyllobacterium myrsinacearum</name>
    <dbReference type="NCBI Taxonomy" id="28101"/>
    <lineage>
        <taxon>Bacteria</taxon>
        <taxon>Pseudomonadati</taxon>
        <taxon>Pseudomonadota</taxon>
        <taxon>Alphaproteobacteria</taxon>
        <taxon>Hyphomicrobiales</taxon>
        <taxon>Phyllobacteriaceae</taxon>
        <taxon>Phyllobacterium</taxon>
    </lineage>
</organism>
<dbReference type="OrthoDB" id="8452701at2"/>
<gene>
    <name evidence="1" type="ORF">C5750_03815</name>
</gene>
<protein>
    <submittedName>
        <fullName evidence="1">Uncharacterized protein</fullName>
    </submittedName>
</protein>
<keyword evidence="2" id="KW-1185">Reference proteome</keyword>
<evidence type="ECO:0000313" key="2">
    <source>
        <dbReference type="Proteomes" id="UP000238563"/>
    </source>
</evidence>
<dbReference type="EMBL" id="PVBT01000001">
    <property type="protein sequence ID" value="PRD58266.1"/>
    <property type="molecule type" value="Genomic_DNA"/>
</dbReference>
<comment type="caution">
    <text evidence="1">The sequence shown here is derived from an EMBL/GenBank/DDBJ whole genome shotgun (WGS) entry which is preliminary data.</text>
</comment>
<evidence type="ECO:0000313" key="1">
    <source>
        <dbReference type="EMBL" id="PRD58266.1"/>
    </source>
</evidence>
<proteinExistence type="predicted"/>
<dbReference type="RefSeq" id="WP_105732506.1">
    <property type="nucleotide sequence ID" value="NZ_PVBT01000001.1"/>
</dbReference>
<sequence>MPSNWDKSQPIDAHPETAKLIQGAEAVIQQEIGPLAALCDALRLRLDSYRNAADAAERLERWRLAVVLHSEIMEVWKSAFLNARAAVDDYLAGCDLGTFFSCREILVASLHGRCKPSVGIALSVMQFESERNLRRMAEASPDMATHGEPVDRRFFRVAAAGRHR</sequence>
<dbReference type="AlphaFoldDB" id="A0A2S9JY65"/>